<organism evidence="1 2">
    <name type="scientific">Actinomadura bangladeshensis</name>
    <dbReference type="NCBI Taxonomy" id="453573"/>
    <lineage>
        <taxon>Bacteria</taxon>
        <taxon>Bacillati</taxon>
        <taxon>Actinomycetota</taxon>
        <taxon>Actinomycetes</taxon>
        <taxon>Streptosporangiales</taxon>
        <taxon>Thermomonosporaceae</taxon>
        <taxon>Actinomadura</taxon>
    </lineage>
</organism>
<comment type="caution">
    <text evidence="1">The sequence shown here is derived from an EMBL/GenBank/DDBJ whole genome shotgun (WGS) entry which is preliminary data.</text>
</comment>
<dbReference type="RefSeq" id="WP_131944378.1">
    <property type="nucleotide sequence ID" value="NZ_BAAAMX010000008.1"/>
</dbReference>
<keyword evidence="2" id="KW-1185">Reference proteome</keyword>
<reference evidence="1 2" key="1">
    <citation type="submission" date="2019-03" db="EMBL/GenBank/DDBJ databases">
        <title>Draft genome sequences of novel Actinobacteria.</title>
        <authorList>
            <person name="Sahin N."/>
            <person name="Ay H."/>
            <person name="Saygin H."/>
        </authorList>
    </citation>
    <scope>NUCLEOTIDE SEQUENCE [LARGE SCALE GENOMIC DNA]</scope>
    <source>
        <strain evidence="1 2">DSM 45347</strain>
    </source>
</reference>
<proteinExistence type="predicted"/>
<dbReference type="AlphaFoldDB" id="A0A4V2XKB8"/>
<dbReference type="OrthoDB" id="3483597at2"/>
<name>A0A4V2XKB8_9ACTN</name>
<evidence type="ECO:0000313" key="1">
    <source>
        <dbReference type="EMBL" id="TDC05936.1"/>
    </source>
</evidence>
<accession>A0A4V2XKB8</accession>
<evidence type="ECO:0000313" key="2">
    <source>
        <dbReference type="Proteomes" id="UP000295431"/>
    </source>
</evidence>
<gene>
    <name evidence="1" type="ORF">E1284_34610</name>
</gene>
<dbReference type="EMBL" id="SMJW01000284">
    <property type="protein sequence ID" value="TDC05936.1"/>
    <property type="molecule type" value="Genomic_DNA"/>
</dbReference>
<protein>
    <submittedName>
        <fullName evidence="1">Uncharacterized protein</fullName>
    </submittedName>
</protein>
<dbReference type="Proteomes" id="UP000295431">
    <property type="component" value="Unassembled WGS sequence"/>
</dbReference>
<sequence>MFPAKEKRQALFDAFDARRDPTWREDNPTVRTRSGPRIMASLRNLGIGALHLAGRPEITTWNGRAPLPARVSAGPREEGSKDDFHASLYAQTRTARQYFKAEHDVPLTTGSFTGHLRLVR</sequence>